<sequence length="1009" mass="105146">MSLLFYLTQYKATTVEIASDGRDLAGCGSSQWRCKEFDVASSHLAGIGLHTISVVDSVSLNELISFSTNDITLSSATPTTTISVSSAATISISGHTLTLSSLLFDGLSQDRSTAFISLATTGAVSVSSCSFTRFTRSSGNGAVFSVSLSASNSLNMNTVHFSKCESEKGGPLFVDVSDSTAAGKVTFVGVTFGTESDKNVGTAGNNLYLKCSSMSSASETGIASLSPTLPTTKEATDLILNDFVGRDSSNAEVSLLLIWNVHTSGDVTVMTSGHPHANCGLVQLPCSSLAQGHLGVKPNGNTVVITDNQILSTTLTITQSQETITSDVGVRKVTVQSGGSIILNQPKSTLNLLNLLFVIDSASQQTVLLSVSAGQLTILSCAFGEASTPSTLTQSLISVRGGSLVMSSTTVECVKSNCEVDVPFISIEGGEVVLDQTSLTTPQTMTITSSSLIVQTKGSLTMKNMVVTDITLQTGDGSAISAALTTNTDRLSIVSTTFASCSSSAGNGGALAVTITSGSLSLNTCHFESCSSAMNGGAVWLDLSQMPSPSQYSLLKTTFGTDGSANIASGKGHCVFVLGEDLRRVIVRSRWEGSFEEAEEDDLWGIDKTTPPSGISLLSILQSHVMGVGEGGRDDATGTLDAPFKTLRRCFMETEQSDGPFDVVVVGRARIGQSCSLEDQPGWTMDVSGSGSGGSCEVLCVVSDEKRKPGTASSPVTRAMITLSGQTLSFFDIQFSSFSGPRSMQFVFSLLTSSHLTLSSCSLSSSSPIAVSLVSASAISSFSADDLSMNAVSFVGKAALLKFGDSSEITLTSCSFLSVSLEGGALLWGTTSGVMKVTNTSFSHCNGEEFGSVIRMRIVGITATIINCTFTSCSTRVRMGEKGERSVVGGGCVVVEMMKRTISTRRLPSTSVDLSLSSFSDCTLSNTDTSSSQSSLSEFVGGSGFLIIGNENTDSVILQKVTLSRCLCAGFGKMSGFDGGVVVVRRYALFTDRRGSSVRESGMGSVQLR</sequence>
<gene>
    <name evidence="1" type="ORF">BLNAU_16434</name>
</gene>
<accession>A0ABQ9XBK3</accession>
<keyword evidence="2" id="KW-1185">Reference proteome</keyword>
<evidence type="ECO:0000313" key="2">
    <source>
        <dbReference type="Proteomes" id="UP001281761"/>
    </source>
</evidence>
<evidence type="ECO:0000313" key="1">
    <source>
        <dbReference type="EMBL" id="KAK2948615.1"/>
    </source>
</evidence>
<protein>
    <submittedName>
        <fullName evidence="1">Uncharacterized protein</fullName>
    </submittedName>
</protein>
<comment type="caution">
    <text evidence="1">The sequence shown here is derived from an EMBL/GenBank/DDBJ whole genome shotgun (WGS) entry which is preliminary data.</text>
</comment>
<dbReference type="Proteomes" id="UP001281761">
    <property type="component" value="Unassembled WGS sequence"/>
</dbReference>
<reference evidence="1 2" key="1">
    <citation type="journal article" date="2022" name="bioRxiv">
        <title>Genomics of Preaxostyla Flagellates Illuminates Evolutionary Transitions and the Path Towards Mitochondrial Loss.</title>
        <authorList>
            <person name="Novak L.V.F."/>
            <person name="Treitli S.C."/>
            <person name="Pyrih J."/>
            <person name="Halakuc P."/>
            <person name="Pipaliya S.V."/>
            <person name="Vacek V."/>
            <person name="Brzon O."/>
            <person name="Soukal P."/>
            <person name="Eme L."/>
            <person name="Dacks J.B."/>
            <person name="Karnkowska A."/>
            <person name="Elias M."/>
            <person name="Hampl V."/>
        </authorList>
    </citation>
    <scope>NUCLEOTIDE SEQUENCE [LARGE SCALE GENOMIC DNA]</scope>
    <source>
        <strain evidence="1">NAU3</strain>
        <tissue evidence="1">Gut</tissue>
    </source>
</reference>
<proteinExistence type="predicted"/>
<dbReference type="InterPro" id="IPR011050">
    <property type="entry name" value="Pectin_lyase_fold/virulence"/>
</dbReference>
<dbReference type="SUPFAM" id="SSF51126">
    <property type="entry name" value="Pectin lyase-like"/>
    <property type="match status" value="1"/>
</dbReference>
<organism evidence="1 2">
    <name type="scientific">Blattamonas nauphoetae</name>
    <dbReference type="NCBI Taxonomy" id="2049346"/>
    <lineage>
        <taxon>Eukaryota</taxon>
        <taxon>Metamonada</taxon>
        <taxon>Preaxostyla</taxon>
        <taxon>Oxymonadida</taxon>
        <taxon>Blattamonas</taxon>
    </lineage>
</organism>
<name>A0ABQ9XBK3_9EUKA</name>
<dbReference type="EMBL" id="JARBJD010000172">
    <property type="protein sequence ID" value="KAK2948615.1"/>
    <property type="molecule type" value="Genomic_DNA"/>
</dbReference>